<organism evidence="1 2">
    <name type="scientific">Tsukamurella paurometabola (strain ATCC 8368 / DSM 20162 / CCUG 35730 / CIP 100753 / JCM 10117 / KCTC 9821 / NBRC 16120 / NCIMB 702349 / NCTC 13040)</name>
    <name type="common">Corynebacterium paurometabolum</name>
    <dbReference type="NCBI Taxonomy" id="521096"/>
    <lineage>
        <taxon>Bacteria</taxon>
        <taxon>Bacillati</taxon>
        <taxon>Actinomycetota</taxon>
        <taxon>Actinomycetes</taxon>
        <taxon>Mycobacteriales</taxon>
        <taxon>Tsukamurellaceae</taxon>
        <taxon>Tsukamurella</taxon>
    </lineage>
</organism>
<reference evidence="2" key="1">
    <citation type="submission" date="2010-03" db="EMBL/GenBank/DDBJ databases">
        <title>The complete chromosome of Tsukamurella paurometabola DSM 20162.</title>
        <authorList>
            <consortium name="US DOE Joint Genome Institute (JGI-PGF)"/>
            <person name="Lucas S."/>
            <person name="Copeland A."/>
            <person name="Lapidus A."/>
            <person name="Glavina del Rio T."/>
            <person name="Dalin E."/>
            <person name="Tice H."/>
            <person name="Bruce D."/>
            <person name="Goodwin L."/>
            <person name="Pitluck S."/>
            <person name="Kyrpides N."/>
            <person name="Mavromatis K."/>
            <person name="Ivanova N."/>
            <person name="Mikhailova N."/>
            <person name="Munk A.C."/>
            <person name="Brettin T."/>
            <person name="Detter J.C."/>
            <person name="Tapia R."/>
            <person name="Han C."/>
            <person name="Larimer F."/>
            <person name="Land M."/>
            <person name="Hauser L."/>
            <person name="Markowitz V."/>
            <person name="Cheng J.-F."/>
            <person name="Hugenholtz P."/>
            <person name="Woyke T."/>
            <person name="Wu D."/>
            <person name="Jando M."/>
            <person name="Brambilla E."/>
            <person name="Klenk H.-P."/>
            <person name="Eisen J.A."/>
        </authorList>
    </citation>
    <scope>NUCLEOTIDE SEQUENCE [LARGE SCALE GENOMIC DNA]</scope>
    <source>
        <strain evidence="2">ATCC 8368 / DSM 20162 / CCUG 35730 / CIP 100753 / JCM 10117 / KCTC 9821 / NBRC 16120 / NCIMB 702349 / NCTC 13040</strain>
    </source>
</reference>
<dbReference type="AlphaFoldDB" id="D5UMJ5"/>
<evidence type="ECO:0000313" key="1">
    <source>
        <dbReference type="EMBL" id="ADG80469.1"/>
    </source>
</evidence>
<name>D5UMJ5_TSUPD</name>
<evidence type="ECO:0000313" key="2">
    <source>
        <dbReference type="Proteomes" id="UP000001213"/>
    </source>
</evidence>
<dbReference type="Proteomes" id="UP000001213">
    <property type="component" value="Chromosome"/>
</dbReference>
<dbReference type="EMBL" id="CP001966">
    <property type="protein sequence ID" value="ADG80469.1"/>
    <property type="molecule type" value="Genomic_DNA"/>
</dbReference>
<dbReference type="STRING" id="521096.Tpau_3897"/>
<proteinExistence type="predicted"/>
<accession>D5UMJ5</accession>
<dbReference type="KEGG" id="tpr:Tpau_3897"/>
<dbReference type="HOGENOM" id="CLU_2319280_0_0_11"/>
<gene>
    <name evidence="1" type="ordered locus">Tpau_3897</name>
</gene>
<protein>
    <submittedName>
        <fullName evidence="1">Uncharacterized protein</fullName>
    </submittedName>
</protein>
<sequence length="99" mass="10877">MIVEPNVTALAVGHLQRGMLRHFNDDVPVAAEHDTGSWRFLWCWASGGGHASAAPGARVGGWCWVQAARRLSGPNMAEDPSRNDVLCWEAVVEWRVRVA</sequence>
<keyword evidence="2" id="KW-1185">Reference proteome</keyword>
<reference evidence="1 2" key="2">
    <citation type="journal article" date="2011" name="Stand. Genomic Sci.">
        <title>Complete genome sequence of Tsukamurella paurometabola type strain (no. 33).</title>
        <authorList>
            <person name="Munk A.C."/>
            <person name="Lapidus A."/>
            <person name="Lucas S."/>
            <person name="Nolan M."/>
            <person name="Tice H."/>
            <person name="Cheng J.F."/>
            <person name="Del Rio T.G."/>
            <person name="Goodwin L."/>
            <person name="Pitluck S."/>
            <person name="Liolios K."/>
            <person name="Huntemann M."/>
            <person name="Ivanova N."/>
            <person name="Mavromatis K."/>
            <person name="Mikhailova N."/>
            <person name="Pati A."/>
            <person name="Chen A."/>
            <person name="Palaniappan K."/>
            <person name="Tapia R."/>
            <person name="Han C."/>
            <person name="Land M."/>
            <person name="Hauser L."/>
            <person name="Chang Y.J."/>
            <person name="Jeffries C.D."/>
            <person name="Brettin T."/>
            <person name="Yasawong M."/>
            <person name="Brambilla E.M."/>
            <person name="Rohde M."/>
            <person name="Sikorski J."/>
            <person name="Goker M."/>
            <person name="Detter J.C."/>
            <person name="Woyke T."/>
            <person name="Bristow J."/>
            <person name="Eisen J.A."/>
            <person name="Markowitz V."/>
            <person name="Hugenholtz P."/>
            <person name="Kyrpides N.C."/>
            <person name="Klenk H.P."/>
        </authorList>
    </citation>
    <scope>NUCLEOTIDE SEQUENCE [LARGE SCALE GENOMIC DNA]</scope>
    <source>
        <strain evidence="2">ATCC 8368 / DSM 20162 / CCUG 35730 / CIP 100753 / JCM 10117 / KCTC 9821 / NBRC 16120 / NCIMB 702349 / NCTC 13040</strain>
    </source>
</reference>